<evidence type="ECO:0000313" key="3">
    <source>
        <dbReference type="EMBL" id="MFC3530954.1"/>
    </source>
</evidence>
<feature type="transmembrane region" description="Helical" evidence="1">
    <location>
        <begin position="12"/>
        <end position="35"/>
    </location>
</feature>
<dbReference type="Pfam" id="PF22150">
    <property type="entry name" value="Tt1218-like"/>
    <property type="match status" value="1"/>
</dbReference>
<dbReference type="Proteomes" id="UP001595741">
    <property type="component" value="Unassembled WGS sequence"/>
</dbReference>
<keyword evidence="1" id="KW-0812">Transmembrane</keyword>
<evidence type="ECO:0000256" key="1">
    <source>
        <dbReference type="SAM" id="Phobius"/>
    </source>
</evidence>
<dbReference type="InterPro" id="IPR012902">
    <property type="entry name" value="N_methyl_site"/>
</dbReference>
<dbReference type="Pfam" id="PF07963">
    <property type="entry name" value="N_methyl"/>
    <property type="match status" value="1"/>
</dbReference>
<gene>
    <name evidence="3" type="primary">pilV</name>
    <name evidence="3" type="ORF">ACFOLG_02035</name>
</gene>
<organism evidence="3 4">
    <name type="scientific">Vogesella facilis</name>
    <dbReference type="NCBI Taxonomy" id="1655232"/>
    <lineage>
        <taxon>Bacteria</taxon>
        <taxon>Pseudomonadati</taxon>
        <taxon>Pseudomonadota</taxon>
        <taxon>Betaproteobacteria</taxon>
        <taxon>Neisseriales</taxon>
        <taxon>Chromobacteriaceae</taxon>
        <taxon>Vogesella</taxon>
    </lineage>
</organism>
<comment type="caution">
    <text evidence="3">The sequence shown here is derived from an EMBL/GenBank/DDBJ whole genome shotgun (WGS) entry which is preliminary data.</text>
</comment>
<keyword evidence="1" id="KW-1133">Transmembrane helix</keyword>
<dbReference type="NCBIfam" id="TIGR02523">
    <property type="entry name" value="type_IV_pilV"/>
    <property type="match status" value="1"/>
</dbReference>
<reference evidence="4" key="1">
    <citation type="journal article" date="2019" name="Int. J. Syst. Evol. Microbiol.">
        <title>The Global Catalogue of Microorganisms (GCM) 10K type strain sequencing project: providing services to taxonomists for standard genome sequencing and annotation.</title>
        <authorList>
            <consortium name="The Broad Institute Genomics Platform"/>
            <consortium name="The Broad Institute Genome Sequencing Center for Infectious Disease"/>
            <person name="Wu L."/>
            <person name="Ma J."/>
        </authorList>
    </citation>
    <scope>NUCLEOTIDE SEQUENCE [LARGE SCALE GENOMIC DNA]</scope>
    <source>
        <strain evidence="4">KCTC 42742</strain>
    </source>
</reference>
<dbReference type="InterPro" id="IPR013362">
    <property type="entry name" value="Pilus_4_PilV"/>
</dbReference>
<dbReference type="InterPro" id="IPR054402">
    <property type="entry name" value="Tt1218-like_dom"/>
</dbReference>
<dbReference type="RefSeq" id="WP_386087854.1">
    <property type="nucleotide sequence ID" value="NZ_JBHRXN010000005.1"/>
</dbReference>
<dbReference type="NCBIfam" id="TIGR02532">
    <property type="entry name" value="IV_pilin_GFxxxE"/>
    <property type="match status" value="1"/>
</dbReference>
<accession>A0ABV7RBX6</accession>
<keyword evidence="4" id="KW-1185">Reference proteome</keyword>
<evidence type="ECO:0000313" key="4">
    <source>
        <dbReference type="Proteomes" id="UP001595741"/>
    </source>
</evidence>
<sequence>MQTAKCRQAGFSLIEVLVAIIILLIGFMGIAALSMRANQVEFESYQRAQALVLLDDMSQKIRANQDAASCYYAYTAVGPSSGTTYLGTGSSVSGYSCTASGSLSVDAAAMATLDVQDWDTQLDGLAVQGGAGAMMGARGCITNDASGVLIQVAWQAKTVTATPPTGLSCGQNLYGDEKNRRVMARWVKIVNLTPTY</sequence>
<feature type="domain" description="Type IV pilin Tt1218-like" evidence="2">
    <location>
        <begin position="32"/>
        <end position="85"/>
    </location>
</feature>
<keyword evidence="1" id="KW-0472">Membrane</keyword>
<proteinExistence type="predicted"/>
<name>A0ABV7RBX6_9NEIS</name>
<protein>
    <submittedName>
        <fullName evidence="3">Type IV pilus modification protein PilV</fullName>
    </submittedName>
</protein>
<dbReference type="EMBL" id="JBHRXN010000005">
    <property type="protein sequence ID" value="MFC3530954.1"/>
    <property type="molecule type" value="Genomic_DNA"/>
</dbReference>
<evidence type="ECO:0000259" key="2">
    <source>
        <dbReference type="Pfam" id="PF22150"/>
    </source>
</evidence>